<evidence type="ECO:0000313" key="1">
    <source>
        <dbReference type="EMBL" id="KAF2594347.1"/>
    </source>
</evidence>
<proteinExistence type="predicted"/>
<reference evidence="1" key="1">
    <citation type="submission" date="2019-12" db="EMBL/GenBank/DDBJ databases">
        <title>Genome sequencing and annotation of Brassica cretica.</title>
        <authorList>
            <person name="Studholme D.J."/>
            <person name="Sarris P.F."/>
        </authorList>
    </citation>
    <scope>NUCLEOTIDE SEQUENCE</scope>
    <source>
        <strain evidence="1">PFS-102/07</strain>
        <tissue evidence="1">Leaf</tissue>
    </source>
</reference>
<sequence>MGTVSPEAIGELCHDNVATLLPPSGSISAMNFEPSQSSLAMADVKEQSETLLLATSNRSSIPSDLYSGPC</sequence>
<name>A0A8S9KKL2_BRACR</name>
<gene>
    <name evidence="1" type="ORF">F2Q70_00043446</name>
</gene>
<accession>A0A8S9KKL2</accession>
<comment type="caution">
    <text evidence="1">The sequence shown here is derived from an EMBL/GenBank/DDBJ whole genome shotgun (WGS) entry which is preliminary data.</text>
</comment>
<dbReference type="AlphaFoldDB" id="A0A8S9KKL2"/>
<organism evidence="1">
    <name type="scientific">Brassica cretica</name>
    <name type="common">Mustard</name>
    <dbReference type="NCBI Taxonomy" id="69181"/>
    <lineage>
        <taxon>Eukaryota</taxon>
        <taxon>Viridiplantae</taxon>
        <taxon>Streptophyta</taxon>
        <taxon>Embryophyta</taxon>
        <taxon>Tracheophyta</taxon>
        <taxon>Spermatophyta</taxon>
        <taxon>Magnoliopsida</taxon>
        <taxon>eudicotyledons</taxon>
        <taxon>Gunneridae</taxon>
        <taxon>Pentapetalae</taxon>
        <taxon>rosids</taxon>
        <taxon>malvids</taxon>
        <taxon>Brassicales</taxon>
        <taxon>Brassicaceae</taxon>
        <taxon>Brassiceae</taxon>
        <taxon>Brassica</taxon>
    </lineage>
</organism>
<protein>
    <submittedName>
        <fullName evidence="1">Uncharacterized protein</fullName>
    </submittedName>
</protein>
<dbReference type="EMBL" id="QGKY02000164">
    <property type="protein sequence ID" value="KAF2594347.1"/>
    <property type="molecule type" value="Genomic_DNA"/>
</dbReference>